<dbReference type="CDD" id="cd02766">
    <property type="entry name" value="MopB_3"/>
    <property type="match status" value="1"/>
</dbReference>
<dbReference type="KEGG" id="run:DR864_12000"/>
<dbReference type="Gene3D" id="2.20.25.90">
    <property type="entry name" value="ADC-like domains"/>
    <property type="match status" value="1"/>
</dbReference>
<keyword evidence="9" id="KW-1185">Reference proteome</keyword>
<dbReference type="InterPro" id="IPR050612">
    <property type="entry name" value="Prok_Mopterin_Oxidored"/>
</dbReference>
<dbReference type="SMART" id="SM00926">
    <property type="entry name" value="Molybdop_Fe4S4"/>
    <property type="match status" value="1"/>
</dbReference>
<dbReference type="Pfam" id="PF01568">
    <property type="entry name" value="Molydop_binding"/>
    <property type="match status" value="1"/>
</dbReference>
<dbReference type="SUPFAM" id="SSF50692">
    <property type="entry name" value="ADC-like"/>
    <property type="match status" value="1"/>
</dbReference>
<evidence type="ECO:0000256" key="3">
    <source>
        <dbReference type="ARBA" id="ARBA00022729"/>
    </source>
</evidence>
<feature type="domain" description="4Fe-4S Mo/W bis-MGD-type" evidence="7">
    <location>
        <begin position="39"/>
        <end position="96"/>
    </location>
</feature>
<dbReference type="PROSITE" id="PS51318">
    <property type="entry name" value="TAT"/>
    <property type="match status" value="1"/>
</dbReference>
<dbReference type="PANTHER" id="PTHR43742">
    <property type="entry name" value="TRIMETHYLAMINE-N-OXIDE REDUCTASE"/>
    <property type="match status" value="1"/>
</dbReference>
<dbReference type="InterPro" id="IPR006311">
    <property type="entry name" value="TAT_signal"/>
</dbReference>
<evidence type="ECO:0000313" key="8">
    <source>
        <dbReference type="EMBL" id="AXE18422.1"/>
    </source>
</evidence>
<dbReference type="Gene3D" id="2.40.40.20">
    <property type="match status" value="1"/>
</dbReference>
<dbReference type="Proteomes" id="UP000251993">
    <property type="component" value="Chromosome"/>
</dbReference>
<dbReference type="AlphaFoldDB" id="A0A344TIF1"/>
<dbReference type="RefSeq" id="WP_114067205.1">
    <property type="nucleotide sequence ID" value="NZ_CP030850.1"/>
</dbReference>
<dbReference type="GO" id="GO:0016491">
    <property type="term" value="F:oxidoreductase activity"/>
    <property type="evidence" value="ECO:0007669"/>
    <property type="project" value="UniProtKB-KW"/>
</dbReference>
<dbReference type="PROSITE" id="PS51257">
    <property type="entry name" value="PROKAR_LIPOPROTEIN"/>
    <property type="match status" value="1"/>
</dbReference>
<dbReference type="InterPro" id="IPR006963">
    <property type="entry name" value="Mopterin_OxRdtase_4Fe-4S_dom"/>
</dbReference>
<dbReference type="GO" id="GO:0051536">
    <property type="term" value="F:iron-sulfur cluster binding"/>
    <property type="evidence" value="ECO:0007669"/>
    <property type="project" value="UniProtKB-KW"/>
</dbReference>
<dbReference type="GO" id="GO:0046872">
    <property type="term" value="F:metal ion binding"/>
    <property type="evidence" value="ECO:0007669"/>
    <property type="project" value="UniProtKB-KW"/>
</dbReference>
<evidence type="ECO:0000256" key="1">
    <source>
        <dbReference type="ARBA" id="ARBA00010312"/>
    </source>
</evidence>
<dbReference type="Gene3D" id="3.40.50.740">
    <property type="match status" value="1"/>
</dbReference>
<evidence type="ECO:0000256" key="6">
    <source>
        <dbReference type="ARBA" id="ARBA00023014"/>
    </source>
</evidence>
<dbReference type="GO" id="GO:0043546">
    <property type="term" value="F:molybdopterin cofactor binding"/>
    <property type="evidence" value="ECO:0007669"/>
    <property type="project" value="InterPro"/>
</dbReference>
<dbReference type="Gene3D" id="3.30.2070.10">
    <property type="entry name" value="Formate dehydrogenase/DMSO reductase"/>
    <property type="match status" value="1"/>
</dbReference>
<dbReference type="EMBL" id="CP030850">
    <property type="protein sequence ID" value="AXE18422.1"/>
    <property type="molecule type" value="Genomic_DNA"/>
</dbReference>
<organism evidence="8 9">
    <name type="scientific">Runella rosea</name>
    <dbReference type="NCBI Taxonomy" id="2259595"/>
    <lineage>
        <taxon>Bacteria</taxon>
        <taxon>Pseudomonadati</taxon>
        <taxon>Bacteroidota</taxon>
        <taxon>Cytophagia</taxon>
        <taxon>Cytophagales</taxon>
        <taxon>Spirosomataceae</taxon>
        <taxon>Runella</taxon>
    </lineage>
</organism>
<comment type="similarity">
    <text evidence="1">Belongs to the prokaryotic molybdopterin-containing oxidoreductase family.</text>
</comment>
<gene>
    <name evidence="8" type="ORF">DR864_12000</name>
</gene>
<keyword evidence="3" id="KW-0732">Signal</keyword>
<dbReference type="Pfam" id="PF00384">
    <property type="entry name" value="Molybdopterin"/>
    <property type="match status" value="1"/>
</dbReference>
<accession>A0A344TIF1</accession>
<dbReference type="OrthoDB" id="9792592at2"/>
<dbReference type="SUPFAM" id="SSF53706">
    <property type="entry name" value="Formate dehydrogenase/DMSO reductase, domains 1-3"/>
    <property type="match status" value="1"/>
</dbReference>
<proteinExistence type="inferred from homology"/>
<evidence type="ECO:0000256" key="2">
    <source>
        <dbReference type="ARBA" id="ARBA00022723"/>
    </source>
</evidence>
<keyword evidence="2" id="KW-0479">Metal-binding</keyword>
<dbReference type="PANTHER" id="PTHR43742:SF6">
    <property type="entry name" value="OXIDOREDUCTASE YYAE-RELATED"/>
    <property type="match status" value="1"/>
</dbReference>
<dbReference type="Gene3D" id="3.40.228.10">
    <property type="entry name" value="Dimethylsulfoxide Reductase, domain 2"/>
    <property type="match status" value="1"/>
</dbReference>
<keyword evidence="4" id="KW-0560">Oxidoreductase</keyword>
<evidence type="ECO:0000313" key="9">
    <source>
        <dbReference type="Proteomes" id="UP000251993"/>
    </source>
</evidence>
<sequence>MAASKEITRRNFLEMSTQGAVGLSLMPLIASSCSEANASKTVNGACCLDCPDSCSWQVTVANNQVTDFKAPAEHPFTAGKLCDKMANYPTDVTYSPKRLLNPLKRIGKKGEGKFEEITWEKAISEISAQLQTIIKEKGGEAILPFSYGGNEGKVQINAGDNFFAQIGATQLERSICGGAVEAGIMATNGQTTGVLPEDIIHSRYIVLWGTNPVHSNQHLWTIIEKVRTKGAKLVVIDPFQSQTAVQADWHIQPLPGTDTALALGLVHVILNEKLQDQDYIDKYTTGIEELTKHVERYSPWAVAQITGLNETDITQLAREYAKGSPSLIRVLIGLEHQANGASAARAIAMLPALTGAWKQLGGGLMNMTYELFGDALNYQLLDTPEVLKNKKTRKVNMVQLGKALTSKELKPAIHAFLVFNANPAVTMPNQNLVVKGLEREDLLTIVLEHFLTDTARYADYVFPATTALENWDLLTSYGTPYLTFNEPAIEPLGQSKSNTEFFRLLSKAMGFTEKYLYHADLDIVKSLLDSDKPYLKGITFESLRKTGWAKLNVTEKWTPHAEGNFGKLGGKCKLYDADQNPPIADYVPFSYSAEDLTKYPLHLLTVKSTKNFLNSTRANHEKHTKKEGKPYLDIHEADAKTRNIAEGDELKVFNQRGEVYLTARIKNKVRKGVVCMPQGFWSSLMKGGSSANALTHDLLTDMGGSAALQEARVEVVKV</sequence>
<evidence type="ECO:0000256" key="5">
    <source>
        <dbReference type="ARBA" id="ARBA00023004"/>
    </source>
</evidence>
<evidence type="ECO:0000256" key="4">
    <source>
        <dbReference type="ARBA" id="ARBA00023002"/>
    </source>
</evidence>
<keyword evidence="5" id="KW-0408">Iron</keyword>
<name>A0A344TIF1_9BACT</name>
<dbReference type="InterPro" id="IPR006657">
    <property type="entry name" value="MoPterin_dinucl-bd_dom"/>
</dbReference>
<keyword evidence="6" id="KW-0411">Iron-sulfur</keyword>
<reference evidence="8 9" key="1">
    <citation type="submission" date="2018-07" db="EMBL/GenBank/DDBJ databases">
        <title>Genome sequencing of Runella.</title>
        <authorList>
            <person name="Baek M.-G."/>
            <person name="Yi H."/>
        </authorList>
    </citation>
    <scope>NUCLEOTIDE SEQUENCE [LARGE SCALE GENOMIC DNA]</scope>
    <source>
        <strain evidence="8 9">HYN0085</strain>
    </source>
</reference>
<dbReference type="InterPro" id="IPR009010">
    <property type="entry name" value="Asp_de-COase-like_dom_sf"/>
</dbReference>
<protein>
    <submittedName>
        <fullName evidence="8">Molybdopterin oxidoreductase family protein</fullName>
    </submittedName>
</protein>
<evidence type="ECO:0000259" key="7">
    <source>
        <dbReference type="PROSITE" id="PS51669"/>
    </source>
</evidence>
<dbReference type="InterPro" id="IPR006656">
    <property type="entry name" value="Mopterin_OxRdtase"/>
</dbReference>
<dbReference type="PROSITE" id="PS51669">
    <property type="entry name" value="4FE4S_MOW_BIS_MGD"/>
    <property type="match status" value="1"/>
</dbReference>